<protein>
    <submittedName>
        <fullName evidence="1">Bacterio-opsin linked</fullName>
    </submittedName>
</protein>
<dbReference type="Pfam" id="PF10604">
    <property type="entry name" value="Polyketide_cyc2"/>
    <property type="match status" value="1"/>
</dbReference>
<accession>K9GJL8</accession>
<keyword evidence="2" id="KW-1185">Reference proteome</keyword>
<proteinExistence type="predicted"/>
<name>K9GJL8_9PROT</name>
<dbReference type="RefSeq" id="WP_009542914.1">
    <property type="nucleotide sequence ID" value="NZ_ANHY01000037.1"/>
</dbReference>
<dbReference type="EMBL" id="ANHY01000037">
    <property type="protein sequence ID" value="EKV26155.1"/>
    <property type="molecule type" value="Genomic_DNA"/>
</dbReference>
<sequence length="145" mass="16232">MVRIVDSITVPAPVEQVYQFMDASIRMIELTPGMQKSGDLGGGGAKGKESKVEYTYEVTGMPIRGVVEITETEQNRKVTYSLSGPTPGTFTWKFTPEDNGTKVELEAEYGSQMPMPDSMLAFFTKAYNENNIKVMLERLRDQFKT</sequence>
<dbReference type="InterPro" id="IPR019587">
    <property type="entry name" value="Polyketide_cyclase/dehydratase"/>
</dbReference>
<dbReference type="STRING" id="1238182.C882_2923"/>
<dbReference type="Proteomes" id="UP000009881">
    <property type="component" value="Unassembled WGS sequence"/>
</dbReference>
<evidence type="ECO:0000313" key="2">
    <source>
        <dbReference type="Proteomes" id="UP000009881"/>
    </source>
</evidence>
<dbReference type="Gene3D" id="3.30.530.20">
    <property type="match status" value="1"/>
</dbReference>
<dbReference type="eggNOG" id="COG3832">
    <property type="taxonomic scope" value="Bacteria"/>
</dbReference>
<evidence type="ECO:0000313" key="1">
    <source>
        <dbReference type="EMBL" id="EKV26155.1"/>
    </source>
</evidence>
<organism evidence="1 2">
    <name type="scientific">Caenispirillum salinarum AK4</name>
    <dbReference type="NCBI Taxonomy" id="1238182"/>
    <lineage>
        <taxon>Bacteria</taxon>
        <taxon>Pseudomonadati</taxon>
        <taxon>Pseudomonadota</taxon>
        <taxon>Alphaproteobacteria</taxon>
        <taxon>Rhodospirillales</taxon>
        <taxon>Novispirillaceae</taxon>
        <taxon>Caenispirillum</taxon>
    </lineage>
</organism>
<gene>
    <name evidence="1" type="ORF">C882_2923</name>
</gene>
<dbReference type="CDD" id="cd07812">
    <property type="entry name" value="SRPBCC"/>
    <property type="match status" value="1"/>
</dbReference>
<reference evidence="1 2" key="1">
    <citation type="journal article" date="2013" name="Genome Announc.">
        <title>Draft Genome Sequence of an Alphaproteobacterium, Caenispirillum salinarum AK4(T), Isolated from a Solar Saltern.</title>
        <authorList>
            <person name="Khatri I."/>
            <person name="Singh A."/>
            <person name="Korpole S."/>
            <person name="Pinnaka A.K."/>
            <person name="Subramanian S."/>
        </authorList>
    </citation>
    <scope>NUCLEOTIDE SEQUENCE [LARGE SCALE GENOMIC DNA]</scope>
    <source>
        <strain evidence="1 2">AK4</strain>
    </source>
</reference>
<dbReference type="OrthoDB" id="3695445at2"/>
<dbReference type="InterPro" id="IPR023393">
    <property type="entry name" value="START-like_dom_sf"/>
</dbReference>
<dbReference type="AlphaFoldDB" id="K9GJL8"/>
<dbReference type="SUPFAM" id="SSF55961">
    <property type="entry name" value="Bet v1-like"/>
    <property type="match status" value="1"/>
</dbReference>
<comment type="caution">
    <text evidence="1">The sequence shown here is derived from an EMBL/GenBank/DDBJ whole genome shotgun (WGS) entry which is preliminary data.</text>
</comment>